<dbReference type="EC" id="1.1.1.271" evidence="5"/>
<dbReference type="PANTHER" id="PTHR43238">
    <property type="entry name" value="GDP-L-FUCOSE SYNTHASE"/>
    <property type="match status" value="1"/>
</dbReference>
<dbReference type="HAMAP" id="MF_00956">
    <property type="entry name" value="GDP_fucose_synth"/>
    <property type="match status" value="1"/>
</dbReference>
<feature type="binding site" evidence="5">
    <location>
        <position position="272"/>
    </location>
    <ligand>
        <name>substrate</name>
    </ligand>
</feature>
<keyword evidence="2 5" id="KW-0521">NADP</keyword>
<dbReference type="Pfam" id="PF01370">
    <property type="entry name" value="Epimerase"/>
    <property type="match status" value="1"/>
</dbReference>
<keyword evidence="4 5" id="KW-0413">Isomerase</keyword>
<feature type="binding site" evidence="5">
    <location>
        <position position="205"/>
    </location>
    <ligand>
        <name>substrate</name>
    </ligand>
</feature>
<sequence>MLIKQKTKIFIAGHNGMLGSSLLRKFKDQNIYEVITVDKKDLDLRNQIDVNNFIGIHKPDKIILSAAKVGGIQANQNFKCEFLYDNLMIQTNIIDAAAKNNTKTLVFIGSSCIYPRESEQPIKENYLLTGLLEPTNEPYALAKIVGLKLAKLYAEKYNIQCICPMFCNLYGNNDNFDLINSHVLSSLVRKFVDAVDNSIGKVELWGSGEVFREFLNVEDAVDAIILLLEKYKSNDHINVGSGEEIKICELASKIAGLTGFEGEIIWDESKPDGTPHKLLDVSKISKLGFKPKINLDDGLVSTINSYKALKLNEEINNKKQ</sequence>
<gene>
    <name evidence="5" type="primary">fcl</name>
    <name evidence="7" type="ordered locus">P9515_14001</name>
</gene>
<feature type="binding site" evidence="5">
    <location>
        <position position="190"/>
    </location>
    <ligand>
        <name>substrate</name>
    </ligand>
</feature>
<dbReference type="GO" id="GO:0050577">
    <property type="term" value="F:GDP-L-fucose synthase activity"/>
    <property type="evidence" value="ECO:0007669"/>
    <property type="project" value="UniProtKB-UniRule"/>
</dbReference>
<dbReference type="InterPro" id="IPR028614">
    <property type="entry name" value="GDP_fucose/colitose_synth"/>
</dbReference>
<dbReference type="InterPro" id="IPR036291">
    <property type="entry name" value="NAD(P)-bd_dom_sf"/>
</dbReference>
<name>A2BXU6_PROM5</name>
<dbReference type="Proteomes" id="UP000001589">
    <property type="component" value="Chromosome"/>
</dbReference>
<dbReference type="GO" id="GO:0042351">
    <property type="term" value="P:'de novo' GDP-L-fucose biosynthetic process"/>
    <property type="evidence" value="ECO:0007669"/>
    <property type="project" value="UniProtKB-UniRule"/>
</dbReference>
<reference evidence="7 8" key="1">
    <citation type="journal article" date="2007" name="PLoS Genet.">
        <title>Patterns and implications of gene gain and loss in the evolution of Prochlorococcus.</title>
        <authorList>
            <person name="Kettler G.C."/>
            <person name="Martiny A.C."/>
            <person name="Huang K."/>
            <person name="Zucker J."/>
            <person name="Coleman M.L."/>
            <person name="Rodrigue S."/>
            <person name="Chen F."/>
            <person name="Lapidus A."/>
            <person name="Ferriera S."/>
            <person name="Johnson J."/>
            <person name="Steglich C."/>
            <person name="Church G.M."/>
            <person name="Richardson P."/>
            <person name="Chisholm S.W."/>
        </authorList>
    </citation>
    <scope>NUCLEOTIDE SEQUENCE [LARGE SCALE GENOMIC DNA]</scope>
    <source>
        <strain evidence="7 8">MIT 9515</strain>
    </source>
</reference>
<dbReference type="Gene3D" id="3.40.50.720">
    <property type="entry name" value="NAD(P)-binding Rossmann-like Domain"/>
    <property type="match status" value="1"/>
</dbReference>
<evidence type="ECO:0000256" key="4">
    <source>
        <dbReference type="ARBA" id="ARBA00023235"/>
    </source>
</evidence>
<feature type="site" description="Important for catalytic activity" evidence="5">
    <location>
        <position position="110"/>
    </location>
</feature>
<evidence type="ECO:0000259" key="6">
    <source>
        <dbReference type="Pfam" id="PF01370"/>
    </source>
</evidence>
<feature type="domain" description="NAD-dependent epimerase/dehydratase" evidence="6">
    <location>
        <begin position="9"/>
        <end position="240"/>
    </location>
</feature>
<dbReference type="GO" id="GO:0070401">
    <property type="term" value="F:NADP+ binding"/>
    <property type="evidence" value="ECO:0007669"/>
    <property type="project" value="UniProtKB-UniRule"/>
</dbReference>
<protein>
    <recommendedName>
        <fullName evidence="5">GDP-L-fucose synthase</fullName>
        <ecNumber evidence="5">1.1.1.271</ecNumber>
    </recommendedName>
    <alternativeName>
        <fullName evidence="5">GDP-4-keto-6-deoxy-D-mannose-3,5-epimerase-4-reductase</fullName>
    </alternativeName>
</protein>
<dbReference type="KEGG" id="pmc:P9515_14001"/>
<dbReference type="PANTHER" id="PTHR43238:SF1">
    <property type="entry name" value="GDP-L-FUCOSE SYNTHASE"/>
    <property type="match status" value="1"/>
</dbReference>
<evidence type="ECO:0000256" key="5">
    <source>
        <dbReference type="HAMAP-Rule" id="MF_00956"/>
    </source>
</evidence>
<dbReference type="GeneID" id="60200903"/>
<comment type="pathway">
    <text evidence="5">Nucleotide-sugar biosynthesis; GDP-L-fucose biosynthesis via de novo pathway; GDP-L-fucose from GDP-alpha-D-mannose: step 2/2.</text>
</comment>
<evidence type="ECO:0000313" key="7">
    <source>
        <dbReference type="EMBL" id="ABM72607.1"/>
    </source>
</evidence>
<keyword evidence="3 5" id="KW-0560">Oxidoreductase</keyword>
<dbReference type="RefSeq" id="WP_011820704.1">
    <property type="nucleotide sequence ID" value="NC_008817.1"/>
</dbReference>
<feature type="active site" description="Proton donor/acceptor" evidence="5">
    <location>
        <position position="139"/>
    </location>
</feature>
<organism evidence="7 8">
    <name type="scientific">Prochlorococcus marinus (strain MIT 9515)</name>
    <dbReference type="NCBI Taxonomy" id="167542"/>
    <lineage>
        <taxon>Bacteria</taxon>
        <taxon>Bacillati</taxon>
        <taxon>Cyanobacteriota</taxon>
        <taxon>Cyanophyceae</taxon>
        <taxon>Synechococcales</taxon>
        <taxon>Prochlorococcaceae</taxon>
        <taxon>Prochlorococcus</taxon>
    </lineage>
</organism>
<accession>A2BXU6</accession>
<comment type="caution">
    <text evidence="5">Lacks conserved residue(s) required for the propagation of feature annotation.</text>
</comment>
<keyword evidence="5" id="KW-0511">Multifunctional enzyme</keyword>
<dbReference type="STRING" id="167542.P9515_14001"/>
<comment type="function">
    <text evidence="5">Catalyzes the two-step NADP-dependent conversion of GDP-4-dehydro-6-deoxy-D-mannose to GDP-fucose, involving an epimerase and a reductase reaction.</text>
</comment>
<dbReference type="CDD" id="cd05239">
    <property type="entry name" value="GDP_FS_SDR_e"/>
    <property type="match status" value="1"/>
</dbReference>
<comment type="similarity">
    <text evidence="1 5">Belongs to the NAD(P)-dependent epimerase/dehydratase family. Fucose synthase subfamily.</text>
</comment>
<feature type="binding site" evidence="5">
    <location>
        <position position="212"/>
    </location>
    <ligand>
        <name>substrate</name>
    </ligand>
</feature>
<dbReference type="GO" id="GO:0016853">
    <property type="term" value="F:isomerase activity"/>
    <property type="evidence" value="ECO:0007669"/>
    <property type="project" value="UniProtKB-KW"/>
</dbReference>
<proteinExistence type="inferred from homology"/>
<dbReference type="UniPathway" id="UPA00128">
    <property type="reaction ID" value="UER00191"/>
</dbReference>
<dbReference type="eggNOG" id="COG0451">
    <property type="taxonomic scope" value="Bacteria"/>
</dbReference>
<comment type="catalytic activity">
    <reaction evidence="5">
        <text>GDP-beta-L-fucose + NADP(+) = GDP-4-dehydro-alpha-D-rhamnose + NADPH + H(+)</text>
        <dbReference type="Rhea" id="RHEA:18885"/>
        <dbReference type="ChEBI" id="CHEBI:15378"/>
        <dbReference type="ChEBI" id="CHEBI:57273"/>
        <dbReference type="ChEBI" id="CHEBI:57783"/>
        <dbReference type="ChEBI" id="CHEBI:57964"/>
        <dbReference type="ChEBI" id="CHEBI:58349"/>
        <dbReference type="EC" id="1.1.1.271"/>
    </reaction>
</comment>
<dbReference type="EMBL" id="CP000552">
    <property type="protein sequence ID" value="ABM72607.1"/>
    <property type="molecule type" value="Genomic_DNA"/>
</dbReference>
<evidence type="ECO:0000256" key="3">
    <source>
        <dbReference type="ARBA" id="ARBA00023002"/>
    </source>
</evidence>
<feature type="binding site" evidence="5">
    <location>
        <begin position="13"/>
        <end position="19"/>
    </location>
    <ligand>
        <name>NADP(+)</name>
        <dbReference type="ChEBI" id="CHEBI:58349"/>
    </ligand>
</feature>
<dbReference type="HOGENOM" id="CLU_007383_18_0_3"/>
<evidence type="ECO:0000256" key="2">
    <source>
        <dbReference type="ARBA" id="ARBA00022857"/>
    </source>
</evidence>
<evidence type="ECO:0000313" key="8">
    <source>
        <dbReference type="Proteomes" id="UP000001589"/>
    </source>
</evidence>
<evidence type="ECO:0000256" key="1">
    <source>
        <dbReference type="ARBA" id="ARBA00005959"/>
    </source>
</evidence>
<dbReference type="InterPro" id="IPR001509">
    <property type="entry name" value="Epimerase_deHydtase"/>
</dbReference>
<dbReference type="Gene3D" id="3.90.25.10">
    <property type="entry name" value="UDP-galactose 4-epimerase, domain 1"/>
    <property type="match status" value="1"/>
</dbReference>
<feature type="binding site" evidence="5">
    <location>
        <position position="143"/>
    </location>
    <ligand>
        <name>NADP(+)</name>
        <dbReference type="ChEBI" id="CHEBI:58349"/>
    </ligand>
</feature>
<feature type="binding site" evidence="5">
    <location>
        <begin position="108"/>
        <end position="111"/>
    </location>
    <ligand>
        <name>NADP(+)</name>
        <dbReference type="ChEBI" id="CHEBI:58349"/>
    </ligand>
</feature>
<feature type="binding site" evidence="5">
    <location>
        <position position="182"/>
    </location>
    <ligand>
        <name>NADP(+)</name>
        <dbReference type="ChEBI" id="CHEBI:58349"/>
    </ligand>
</feature>
<feature type="site" description="Important for catalytic activity" evidence="5">
    <location>
        <position position="112"/>
    </location>
</feature>
<dbReference type="AlphaFoldDB" id="A2BXU6"/>
<dbReference type="SUPFAM" id="SSF51735">
    <property type="entry name" value="NAD(P)-binding Rossmann-fold domains"/>
    <property type="match status" value="1"/>
</dbReference>